<feature type="compositionally biased region" description="Acidic residues" evidence="1">
    <location>
        <begin position="41"/>
        <end position="90"/>
    </location>
</feature>
<organism evidence="2 3">
    <name type="scientific">Klebsiella grimontii</name>
    <dbReference type="NCBI Taxonomy" id="2058152"/>
    <lineage>
        <taxon>Bacteria</taxon>
        <taxon>Pseudomonadati</taxon>
        <taxon>Pseudomonadota</taxon>
        <taxon>Gammaproteobacteria</taxon>
        <taxon>Enterobacterales</taxon>
        <taxon>Enterobacteriaceae</taxon>
        <taxon>Klebsiella/Raoultella group</taxon>
        <taxon>Klebsiella</taxon>
    </lineage>
</organism>
<keyword evidence="3" id="KW-1185">Reference proteome</keyword>
<evidence type="ECO:0008006" key="4">
    <source>
        <dbReference type="Google" id="ProtNLM"/>
    </source>
</evidence>
<sequence length="202" mass="21817">MAKKPFSFAHLLGRGASASEEEEDKKSKKSKARRAEKDERGDDAEDEDRDDDAEDEECDDDAEDEERDDDAEDDGDDPDASEDDDSDDGDDDRKESKAVKSARIAERKRCARIFGSKHAAANPSLAASLAFNTGMSSAAAIDVLASTAPAVQPQATRGRSLDQRMQESHDVRLGQDGDNKAGGKSALVSKMTSLYNSTKGEK</sequence>
<gene>
    <name evidence="2" type="ORF">AAFL32_27695</name>
</gene>
<comment type="caution">
    <text evidence="2">The sequence shown here is derived from an EMBL/GenBank/DDBJ whole genome shotgun (WGS) entry which is preliminary data.</text>
</comment>
<feature type="region of interest" description="Disordered" evidence="1">
    <location>
        <begin position="151"/>
        <end position="202"/>
    </location>
</feature>
<name>A0ABU9PAB7_9ENTR</name>
<evidence type="ECO:0000256" key="1">
    <source>
        <dbReference type="SAM" id="MobiDB-lite"/>
    </source>
</evidence>
<evidence type="ECO:0000313" key="2">
    <source>
        <dbReference type="EMBL" id="MEM0627661.1"/>
    </source>
</evidence>
<reference evidence="2 3" key="1">
    <citation type="submission" date="2024-04" db="EMBL/GenBank/DDBJ databases">
        <title>Draft genome assemblies of urinary isolates.</title>
        <authorList>
            <person name="Appleberry H."/>
            <person name="Kula A."/>
            <person name="Wolfe A.J."/>
            <person name="Putonti C."/>
        </authorList>
    </citation>
    <scope>NUCLEOTIDE SEQUENCE [LARGE SCALE GENOMIC DNA]</scope>
    <source>
        <strain evidence="2 3">UMB12529</strain>
    </source>
</reference>
<feature type="compositionally biased region" description="Basic and acidic residues" evidence="1">
    <location>
        <begin position="159"/>
        <end position="181"/>
    </location>
</feature>
<accession>A0ABU9PAB7</accession>
<proteinExistence type="predicted"/>
<feature type="compositionally biased region" description="Basic and acidic residues" evidence="1">
    <location>
        <begin position="91"/>
        <end position="104"/>
    </location>
</feature>
<dbReference type="Proteomes" id="UP001458070">
    <property type="component" value="Unassembled WGS sequence"/>
</dbReference>
<feature type="region of interest" description="Disordered" evidence="1">
    <location>
        <begin position="1"/>
        <end position="104"/>
    </location>
</feature>
<evidence type="ECO:0000313" key="3">
    <source>
        <dbReference type="Proteomes" id="UP001458070"/>
    </source>
</evidence>
<protein>
    <recommendedName>
        <fullName evidence="4">Prophage protein</fullName>
    </recommendedName>
</protein>
<dbReference type="EMBL" id="JBCGEM010000039">
    <property type="protein sequence ID" value="MEM0627661.1"/>
    <property type="molecule type" value="Genomic_DNA"/>
</dbReference>
<feature type="compositionally biased region" description="Polar residues" evidence="1">
    <location>
        <begin position="190"/>
        <end position="202"/>
    </location>
</feature>
<dbReference type="RefSeq" id="WP_342701934.1">
    <property type="nucleotide sequence ID" value="NZ_JBCGEK010000039.1"/>
</dbReference>